<feature type="modified residue" description="4-aspartylphosphate" evidence="17">
    <location>
        <position position="1018"/>
    </location>
</feature>
<feature type="domain" description="Response regulatory" evidence="20">
    <location>
        <begin position="969"/>
        <end position="1088"/>
    </location>
</feature>
<dbReference type="SMART" id="SM00448">
    <property type="entry name" value="REC"/>
    <property type="match status" value="1"/>
</dbReference>
<dbReference type="NCBIfam" id="TIGR00229">
    <property type="entry name" value="sensory_box"/>
    <property type="match status" value="1"/>
</dbReference>
<evidence type="ECO:0000259" key="23">
    <source>
        <dbReference type="PROSITE" id="PS50894"/>
    </source>
</evidence>
<feature type="domain" description="PAS" evidence="21">
    <location>
        <begin position="578"/>
        <end position="627"/>
    </location>
</feature>
<dbReference type="CDD" id="cd17546">
    <property type="entry name" value="REC_hyHK_CKI1_RcsC-like"/>
    <property type="match status" value="1"/>
</dbReference>
<dbReference type="InterPro" id="IPR035965">
    <property type="entry name" value="PAS-like_dom_sf"/>
</dbReference>
<evidence type="ECO:0000256" key="12">
    <source>
        <dbReference type="ARBA" id="ARBA00022840"/>
    </source>
</evidence>
<evidence type="ECO:0000256" key="11">
    <source>
        <dbReference type="ARBA" id="ARBA00022777"/>
    </source>
</evidence>
<dbReference type="InterPro" id="IPR036097">
    <property type="entry name" value="HisK_dim/P_sf"/>
</dbReference>
<dbReference type="SUPFAM" id="SSF53850">
    <property type="entry name" value="Periplasmic binding protein-like II"/>
    <property type="match status" value="2"/>
</dbReference>
<sequence>MSTLKAFVAFFTVLLPAVSYGGAATIPMPQQPLHLLSQVSQEPQKLQLPEADWAWLRQRRALTLGVVAPFTLPFDMVYGNGDYEGISADVVTMLKQQLGLDLKVIGFADRGQAMAALRAGEIDLISRSSDYDRDSSDTVVTLPYSVNAPVLYQRQDSDIAVPPNLKGLTVAVSKDYLPYALLTERYPHAQFFTYGTTAQALAAVAFQNVDVFLGDSVSTHYLVNHSFFSYLKFIQFVKIDSGGYGFLLKQEDQRLLRILNASLTTFGQLRMSYLIKRWTGGGTVMPDDNVHLTAQEKRWLAQHPVARFMINDDMAPSAFFDAKGRFNGVISDLFEIITQRTGLKFEIQRASSFEGIQDALRDGDTDLAVLTASPERLNHIRFSHPFATSSFALVAPTAESGRERSSLNALAGKRLAIVQGHVLIDSIRKGFPTVKLITPANNLEAMRMVVNGDADAVLMTLSMARYYTARLYEKELRVAGVVDGQAATANFAMRRGETELQSIMDKALLSIPPDELNAITIRWRANAAMSGQNWRDYKLVILQIICCALLVLLVSIIRIVQLRRQIRRRVTAEKALNDQLEFLQTLNHAMPVPVYVRDREGRLLSCSRSYEHVMKLCQSEVLGKTALQTNHGDIELAPSLHQSYLQAMEDGNAIEQQLQITIEGQPHFIEHWIQPFRDSNGTIAGVICGWQDISQHHQLIEQLQQAKTQADEASRAKTQFLATMSHEIRTPMSAVIGTLELALKRADHGVLDRVNIDVAYTAAKNLLELLGNTLDIVRIESGHLSFSPRRANLKNLVEMVARVFEGLARKKKLDLILEIDAGTTLDVSIDPLRFKQVLSNLVSNAIKFTERGRIVIRLVCRVVNGQTLNMHLQVHDTGIGISEADRQTLFRPFAQVTQSDLSVHGGSGLGLVVSRSLCEMMGGRLELTSTPGQGTTVNVTLKLKLLEPLPEEELPLPASSEATPSWAMRVLIADDNTLNRQMLRAQLEYLGCKVIEASNGLEALEAWRAFPVDWLITDYHMPVMDGVELTLAIRKEEQQRNASALTILGLTADAQQEEMDRCLNAGMGDCLIKPISLAILEQRLASLEPADKPAYKGARPTLHGPEFDMNLLQPITGGNPAIIQQLQAELMRSNQQDIEQLRDFSETRDLAGIAELAHRLRGSAALMRNDYLLGLCKELEHGCRTGAEDVPAQVRQVKKELRRIQNMLEP</sequence>
<dbReference type="RefSeq" id="WP_198708384.1">
    <property type="nucleotide sequence ID" value="NZ_JAEILM010000075.1"/>
</dbReference>
<evidence type="ECO:0000256" key="14">
    <source>
        <dbReference type="ARBA" id="ARBA00023012"/>
    </source>
</evidence>
<dbReference type="Gene3D" id="3.30.450.20">
    <property type="entry name" value="PAS domain"/>
    <property type="match status" value="1"/>
</dbReference>
<dbReference type="InterPro" id="IPR000700">
    <property type="entry name" value="PAS-assoc_C"/>
</dbReference>
<keyword evidence="10" id="KW-0547">Nucleotide-binding</keyword>
<dbReference type="InterPro" id="IPR004358">
    <property type="entry name" value="Sig_transdc_His_kin-like_C"/>
</dbReference>
<organism evidence="24 25">
    <name type="scientific">Pseudomonas paralactis</name>
    <dbReference type="NCBI Taxonomy" id="1615673"/>
    <lineage>
        <taxon>Bacteria</taxon>
        <taxon>Pseudomonadati</taxon>
        <taxon>Pseudomonadota</taxon>
        <taxon>Gammaproteobacteria</taxon>
        <taxon>Pseudomonadales</taxon>
        <taxon>Pseudomonadaceae</taxon>
        <taxon>Pseudomonas</taxon>
    </lineage>
</organism>
<feature type="domain" description="Histidine kinase" evidence="19">
    <location>
        <begin position="723"/>
        <end position="945"/>
    </location>
</feature>
<dbReference type="Gene3D" id="3.40.190.10">
    <property type="entry name" value="Periplasmic binding protein-like II"/>
    <property type="match status" value="4"/>
</dbReference>
<dbReference type="Pfam" id="PF01627">
    <property type="entry name" value="Hpt"/>
    <property type="match status" value="1"/>
</dbReference>
<dbReference type="SMART" id="SM00387">
    <property type="entry name" value="HATPase_c"/>
    <property type="match status" value="1"/>
</dbReference>
<feature type="signal peptide" evidence="18">
    <location>
        <begin position="1"/>
        <end position="23"/>
    </location>
</feature>
<dbReference type="PRINTS" id="PR00344">
    <property type="entry name" value="BCTRLSENSOR"/>
</dbReference>
<dbReference type="InterPro" id="IPR011006">
    <property type="entry name" value="CheY-like_superfamily"/>
</dbReference>
<reference evidence="24 25" key="1">
    <citation type="submission" date="2020-12" db="EMBL/GenBank/DDBJ databases">
        <title>Comparative genomic insights into the epidemiology and virulence of plant pathogenic Pseudomonads from Turkey.</title>
        <authorList>
            <person name="Dillon M."/>
            <person name="Ruiz-Bedoya T."/>
            <person name="Bendalovic-Torma C."/>
            <person name="Guttman K.M."/>
            <person name="Kwak H."/>
            <person name="Middleton M.A."/>
            <person name="Wang P.W."/>
            <person name="Horuz S."/>
            <person name="Aysan Y."/>
            <person name="Guttman D.S."/>
        </authorList>
    </citation>
    <scope>NUCLEOTIDE SEQUENCE [LARGE SCALE GENOMIC DNA]</scope>
    <source>
        <strain evidence="24 25">Marul_2_1</strain>
    </source>
</reference>
<keyword evidence="11" id="KW-0418">Kinase</keyword>
<keyword evidence="8" id="KW-0812">Transmembrane</keyword>
<dbReference type="InterPro" id="IPR003661">
    <property type="entry name" value="HisK_dim/P_dom"/>
</dbReference>
<evidence type="ECO:0000256" key="17">
    <source>
        <dbReference type="PROSITE-ProRule" id="PRU00169"/>
    </source>
</evidence>
<dbReference type="Gene3D" id="3.30.565.10">
    <property type="entry name" value="Histidine kinase-like ATPase, C-terminal domain"/>
    <property type="match status" value="1"/>
</dbReference>
<dbReference type="PROSITE" id="PS50113">
    <property type="entry name" value="PAC"/>
    <property type="match status" value="1"/>
</dbReference>
<dbReference type="SUPFAM" id="SSF55874">
    <property type="entry name" value="ATPase domain of HSP90 chaperone/DNA topoisomerase II/histidine kinase"/>
    <property type="match status" value="1"/>
</dbReference>
<evidence type="ECO:0000256" key="1">
    <source>
        <dbReference type="ARBA" id="ARBA00000085"/>
    </source>
</evidence>
<dbReference type="SUPFAM" id="SSF47384">
    <property type="entry name" value="Homodimeric domain of signal transducing histidine kinase"/>
    <property type="match status" value="1"/>
</dbReference>
<keyword evidence="6 17" id="KW-0597">Phosphoprotein</keyword>
<dbReference type="Gene3D" id="3.40.50.2300">
    <property type="match status" value="1"/>
</dbReference>
<keyword evidence="25" id="KW-1185">Reference proteome</keyword>
<feature type="domain" description="PAC" evidence="22">
    <location>
        <begin position="652"/>
        <end position="705"/>
    </location>
</feature>
<keyword evidence="13" id="KW-1133">Transmembrane helix</keyword>
<dbReference type="SMART" id="SM00062">
    <property type="entry name" value="PBPb"/>
    <property type="match status" value="2"/>
</dbReference>
<evidence type="ECO:0000256" key="13">
    <source>
        <dbReference type="ARBA" id="ARBA00022989"/>
    </source>
</evidence>
<evidence type="ECO:0000256" key="2">
    <source>
        <dbReference type="ARBA" id="ARBA00004429"/>
    </source>
</evidence>
<keyword evidence="15" id="KW-0472">Membrane</keyword>
<keyword evidence="7" id="KW-0808">Transferase</keyword>
<comment type="subcellular location">
    <subcellularLocation>
        <location evidence="2">Cell inner membrane</location>
        <topology evidence="2">Multi-pass membrane protein</topology>
    </subcellularLocation>
</comment>
<dbReference type="SUPFAM" id="SSF47226">
    <property type="entry name" value="Histidine-containing phosphotransfer domain, HPT domain"/>
    <property type="match status" value="1"/>
</dbReference>
<keyword evidence="14" id="KW-0902">Two-component regulatory system</keyword>
<evidence type="ECO:0000256" key="7">
    <source>
        <dbReference type="ARBA" id="ARBA00022679"/>
    </source>
</evidence>
<dbReference type="Proteomes" id="UP000607562">
    <property type="component" value="Unassembled WGS sequence"/>
</dbReference>
<evidence type="ECO:0000256" key="10">
    <source>
        <dbReference type="ARBA" id="ARBA00022741"/>
    </source>
</evidence>
<evidence type="ECO:0000256" key="18">
    <source>
        <dbReference type="SAM" id="SignalP"/>
    </source>
</evidence>
<dbReference type="PANTHER" id="PTHR43047">
    <property type="entry name" value="TWO-COMPONENT HISTIDINE PROTEIN KINASE"/>
    <property type="match status" value="1"/>
</dbReference>
<feature type="modified residue" description="Phosphohistidine" evidence="16">
    <location>
        <position position="1158"/>
    </location>
</feature>
<dbReference type="InterPro" id="IPR036641">
    <property type="entry name" value="HPT_dom_sf"/>
</dbReference>
<evidence type="ECO:0000256" key="6">
    <source>
        <dbReference type="ARBA" id="ARBA00022553"/>
    </source>
</evidence>
<dbReference type="SUPFAM" id="SSF52172">
    <property type="entry name" value="CheY-like"/>
    <property type="match status" value="1"/>
</dbReference>
<keyword evidence="12" id="KW-0067">ATP-binding</keyword>
<keyword evidence="4" id="KW-1003">Cell membrane</keyword>
<evidence type="ECO:0000259" key="20">
    <source>
        <dbReference type="PROSITE" id="PS50110"/>
    </source>
</evidence>
<dbReference type="SMART" id="SM00091">
    <property type="entry name" value="PAS"/>
    <property type="match status" value="1"/>
</dbReference>
<dbReference type="CDD" id="cd00130">
    <property type="entry name" value="PAS"/>
    <property type="match status" value="1"/>
</dbReference>
<dbReference type="Gene3D" id="1.10.287.130">
    <property type="match status" value="1"/>
</dbReference>
<evidence type="ECO:0000256" key="5">
    <source>
        <dbReference type="ARBA" id="ARBA00022519"/>
    </source>
</evidence>
<dbReference type="Pfam" id="PF00072">
    <property type="entry name" value="Response_reg"/>
    <property type="match status" value="1"/>
</dbReference>
<evidence type="ECO:0000259" key="19">
    <source>
        <dbReference type="PROSITE" id="PS50109"/>
    </source>
</evidence>
<dbReference type="PROSITE" id="PS50112">
    <property type="entry name" value="PAS"/>
    <property type="match status" value="1"/>
</dbReference>
<dbReference type="InterPro" id="IPR001789">
    <property type="entry name" value="Sig_transdc_resp-reg_receiver"/>
</dbReference>
<dbReference type="Pfam" id="PF00512">
    <property type="entry name" value="HisKA"/>
    <property type="match status" value="1"/>
</dbReference>
<comment type="catalytic activity">
    <reaction evidence="1">
        <text>ATP + protein L-histidine = ADP + protein N-phospho-L-histidine.</text>
        <dbReference type="EC" id="2.7.13.3"/>
    </reaction>
</comment>
<gene>
    <name evidence="24" type="ORF">YA0871_21455</name>
</gene>
<dbReference type="InterPro" id="IPR001638">
    <property type="entry name" value="Solute-binding_3/MltF_N"/>
</dbReference>
<dbReference type="EC" id="2.7.13.3" evidence="3"/>
<proteinExistence type="predicted"/>
<dbReference type="PROSITE" id="PS50894">
    <property type="entry name" value="HPT"/>
    <property type="match status" value="1"/>
</dbReference>
<keyword evidence="5" id="KW-0997">Cell inner membrane</keyword>
<dbReference type="PROSITE" id="PS50110">
    <property type="entry name" value="RESPONSE_REGULATORY"/>
    <property type="match status" value="1"/>
</dbReference>
<dbReference type="CDD" id="cd00088">
    <property type="entry name" value="HPT"/>
    <property type="match status" value="1"/>
</dbReference>
<name>A0ABS0V4K4_9PSED</name>
<dbReference type="InterPro" id="IPR049870">
    <property type="entry name" value="BvgS-like_periplasmic1"/>
</dbReference>
<dbReference type="InterPro" id="IPR005467">
    <property type="entry name" value="His_kinase_dom"/>
</dbReference>
<evidence type="ECO:0000256" key="9">
    <source>
        <dbReference type="ARBA" id="ARBA00022729"/>
    </source>
</evidence>
<evidence type="ECO:0000256" key="3">
    <source>
        <dbReference type="ARBA" id="ARBA00012438"/>
    </source>
</evidence>
<evidence type="ECO:0000256" key="16">
    <source>
        <dbReference type="PROSITE-ProRule" id="PRU00110"/>
    </source>
</evidence>
<evidence type="ECO:0000256" key="8">
    <source>
        <dbReference type="ARBA" id="ARBA00022692"/>
    </source>
</evidence>
<dbReference type="Pfam" id="PF02518">
    <property type="entry name" value="HATPase_c"/>
    <property type="match status" value="1"/>
</dbReference>
<dbReference type="SMART" id="SM00388">
    <property type="entry name" value="HisKA"/>
    <property type="match status" value="1"/>
</dbReference>
<comment type="caution">
    <text evidence="24">The sequence shown here is derived from an EMBL/GenBank/DDBJ whole genome shotgun (WGS) entry which is preliminary data.</text>
</comment>
<dbReference type="InterPro" id="IPR008207">
    <property type="entry name" value="Sig_transdc_His_kin_Hpt_dom"/>
</dbReference>
<dbReference type="InterPro" id="IPR049871">
    <property type="entry name" value="BvgS-like_periplasmic2"/>
</dbReference>
<dbReference type="SUPFAM" id="SSF55785">
    <property type="entry name" value="PYP-like sensor domain (PAS domain)"/>
    <property type="match status" value="1"/>
</dbReference>
<dbReference type="CDD" id="cd16922">
    <property type="entry name" value="HATPase_EvgS-ArcB-TorS-like"/>
    <property type="match status" value="1"/>
</dbReference>
<dbReference type="InterPro" id="IPR000014">
    <property type="entry name" value="PAS"/>
</dbReference>
<dbReference type="PROSITE" id="PS50109">
    <property type="entry name" value="HIS_KIN"/>
    <property type="match status" value="1"/>
</dbReference>
<feature type="domain" description="HPt" evidence="23">
    <location>
        <begin position="1119"/>
        <end position="1210"/>
    </location>
</feature>
<dbReference type="Gene3D" id="1.20.120.160">
    <property type="entry name" value="HPT domain"/>
    <property type="match status" value="1"/>
</dbReference>
<keyword evidence="9 18" id="KW-0732">Signal</keyword>
<dbReference type="CDD" id="cd13705">
    <property type="entry name" value="PBP2_BvgS_D1"/>
    <property type="match status" value="1"/>
</dbReference>
<dbReference type="Pfam" id="PF00497">
    <property type="entry name" value="SBP_bac_3"/>
    <property type="match status" value="2"/>
</dbReference>
<dbReference type="PANTHER" id="PTHR43047:SF72">
    <property type="entry name" value="OSMOSENSING HISTIDINE PROTEIN KINASE SLN1"/>
    <property type="match status" value="1"/>
</dbReference>
<accession>A0ABS0V4K4</accession>
<dbReference type="InterPro" id="IPR036890">
    <property type="entry name" value="HATPase_C_sf"/>
</dbReference>
<dbReference type="CDD" id="cd00082">
    <property type="entry name" value="HisKA"/>
    <property type="match status" value="1"/>
</dbReference>
<dbReference type="EMBL" id="JAEILM010000075">
    <property type="protein sequence ID" value="MBI6635232.1"/>
    <property type="molecule type" value="Genomic_DNA"/>
</dbReference>
<evidence type="ECO:0000313" key="24">
    <source>
        <dbReference type="EMBL" id="MBI6635232.1"/>
    </source>
</evidence>
<evidence type="ECO:0000313" key="25">
    <source>
        <dbReference type="Proteomes" id="UP000607562"/>
    </source>
</evidence>
<evidence type="ECO:0000256" key="4">
    <source>
        <dbReference type="ARBA" id="ARBA00022475"/>
    </source>
</evidence>
<dbReference type="InterPro" id="IPR003594">
    <property type="entry name" value="HATPase_dom"/>
</dbReference>
<feature type="chain" id="PRO_5045755398" description="histidine kinase" evidence="18">
    <location>
        <begin position="24"/>
        <end position="1210"/>
    </location>
</feature>
<evidence type="ECO:0000256" key="15">
    <source>
        <dbReference type="ARBA" id="ARBA00023136"/>
    </source>
</evidence>
<protein>
    <recommendedName>
        <fullName evidence="3">histidine kinase</fullName>
        <ecNumber evidence="3">2.7.13.3</ecNumber>
    </recommendedName>
</protein>
<evidence type="ECO:0000259" key="22">
    <source>
        <dbReference type="PROSITE" id="PS50113"/>
    </source>
</evidence>
<dbReference type="Pfam" id="PF00989">
    <property type="entry name" value="PAS"/>
    <property type="match status" value="1"/>
</dbReference>
<dbReference type="CDD" id="cd13707">
    <property type="entry name" value="PBP2_BvgS_D2"/>
    <property type="match status" value="1"/>
</dbReference>
<evidence type="ECO:0000259" key="21">
    <source>
        <dbReference type="PROSITE" id="PS50112"/>
    </source>
</evidence>
<dbReference type="InterPro" id="IPR013767">
    <property type="entry name" value="PAS_fold"/>
</dbReference>